<dbReference type="FunFam" id="3.60.10.10:FF:000058">
    <property type="entry name" value="Tyrosyl-DNA phosphodiesterase 2"/>
    <property type="match status" value="1"/>
</dbReference>
<dbReference type="SMART" id="SM00547">
    <property type="entry name" value="ZnF_RBZ"/>
    <property type="match status" value="2"/>
</dbReference>
<keyword evidence="7" id="KW-0479">Metal-binding</keyword>
<dbReference type="FunFam" id="3.20.20.80:FF:000002">
    <property type="entry name" value="Glucan endo-1,3-beta-glucosidase 3"/>
    <property type="match status" value="1"/>
</dbReference>
<dbReference type="SUPFAM" id="SSF56219">
    <property type="entry name" value="DNase I-like"/>
    <property type="match status" value="1"/>
</dbReference>
<evidence type="ECO:0000259" key="21">
    <source>
        <dbReference type="PROSITE" id="PS50199"/>
    </source>
</evidence>
<evidence type="ECO:0000256" key="9">
    <source>
        <dbReference type="ARBA" id="ARBA00022771"/>
    </source>
</evidence>
<evidence type="ECO:0000256" key="8">
    <source>
        <dbReference type="ARBA" id="ARBA00022729"/>
    </source>
</evidence>
<dbReference type="InterPro" id="IPR044965">
    <property type="entry name" value="Glyco_hydro_17_plant"/>
</dbReference>
<dbReference type="GO" id="GO:0008270">
    <property type="term" value="F:zinc ion binding"/>
    <property type="evidence" value="ECO:0007669"/>
    <property type="project" value="UniProtKB-KW"/>
</dbReference>
<evidence type="ECO:0000256" key="6">
    <source>
        <dbReference type="ARBA" id="ARBA00022622"/>
    </source>
</evidence>
<evidence type="ECO:0000256" key="20">
    <source>
        <dbReference type="RuleBase" id="RU004336"/>
    </source>
</evidence>
<keyword evidence="17 20" id="KW-0326">Glycosidase</keyword>
<dbReference type="GO" id="GO:0005975">
    <property type="term" value="P:carbohydrate metabolic process"/>
    <property type="evidence" value="ECO:0007669"/>
    <property type="project" value="InterPro"/>
</dbReference>
<comment type="similarity">
    <text evidence="3 19">Belongs to the glycosyl hydrolase 17 family.</text>
</comment>
<evidence type="ECO:0000256" key="16">
    <source>
        <dbReference type="ARBA" id="ARBA00023288"/>
    </source>
</evidence>
<evidence type="ECO:0000256" key="3">
    <source>
        <dbReference type="ARBA" id="ARBA00008773"/>
    </source>
</evidence>
<keyword evidence="12" id="KW-0862">Zinc</keyword>
<dbReference type="Pfam" id="PF07983">
    <property type="entry name" value="X8"/>
    <property type="match status" value="1"/>
</dbReference>
<evidence type="ECO:0000256" key="18">
    <source>
        <dbReference type="PROSITE-ProRule" id="PRU00322"/>
    </source>
</evidence>
<evidence type="ECO:0000256" key="4">
    <source>
        <dbReference type="ARBA" id="ARBA00012780"/>
    </source>
</evidence>
<dbReference type="FunFam" id="1.20.58.1040:FF:000001">
    <property type="entry name" value="Glucan endo-1,3-beta-glucosidase 4"/>
    <property type="match status" value="1"/>
</dbReference>
<dbReference type="Gene3D" id="4.10.1060.10">
    <property type="entry name" value="Zinc finger, RanBP2-type"/>
    <property type="match status" value="1"/>
</dbReference>
<evidence type="ECO:0000256" key="11">
    <source>
        <dbReference type="ARBA" id="ARBA00022821"/>
    </source>
</evidence>
<evidence type="ECO:0000256" key="17">
    <source>
        <dbReference type="ARBA" id="ARBA00023295"/>
    </source>
</evidence>
<dbReference type="InterPro" id="IPR017853">
    <property type="entry name" value="GH"/>
</dbReference>
<evidence type="ECO:0000256" key="13">
    <source>
        <dbReference type="ARBA" id="ARBA00023136"/>
    </source>
</evidence>
<keyword evidence="9 18" id="KW-0863">Zinc-finger</keyword>
<accession>R0GUA4</accession>
<dbReference type="InterPro" id="IPR000490">
    <property type="entry name" value="Glyco_hydro_17"/>
</dbReference>
<evidence type="ECO:0000313" key="22">
    <source>
        <dbReference type="EMBL" id="EOA39386.1"/>
    </source>
</evidence>
<keyword evidence="10 20" id="KW-0378">Hydrolase</keyword>
<reference evidence="23" key="1">
    <citation type="journal article" date="2013" name="Nat. Genet.">
        <title>The Capsella rubella genome and the genomic consequences of rapid mating system evolution.</title>
        <authorList>
            <person name="Slotte T."/>
            <person name="Hazzouri K.M."/>
            <person name="Agren J.A."/>
            <person name="Koenig D."/>
            <person name="Maumus F."/>
            <person name="Guo Y.L."/>
            <person name="Steige K."/>
            <person name="Platts A.E."/>
            <person name="Escobar J.S."/>
            <person name="Newman L.K."/>
            <person name="Wang W."/>
            <person name="Mandakova T."/>
            <person name="Vello E."/>
            <person name="Smith L.M."/>
            <person name="Henz S.R."/>
            <person name="Steffen J."/>
            <person name="Takuno S."/>
            <person name="Brandvain Y."/>
            <person name="Coop G."/>
            <person name="Andolfatto P."/>
            <person name="Hu T.T."/>
            <person name="Blanchette M."/>
            <person name="Clark R.M."/>
            <person name="Quesneville H."/>
            <person name="Nordborg M."/>
            <person name="Gaut B.S."/>
            <person name="Lysak M.A."/>
            <person name="Jenkins J."/>
            <person name="Grimwood J."/>
            <person name="Chapman J."/>
            <person name="Prochnik S."/>
            <person name="Shu S."/>
            <person name="Rokhsar D."/>
            <person name="Schmutz J."/>
            <person name="Weigel D."/>
            <person name="Wright S.I."/>
        </authorList>
    </citation>
    <scope>NUCLEOTIDE SEQUENCE [LARGE SCALE GENOMIC DNA]</scope>
    <source>
        <strain evidence="23">cv. Monte Gargano</strain>
    </source>
</reference>
<dbReference type="SMART" id="SM00768">
    <property type="entry name" value="X8"/>
    <property type="match status" value="1"/>
</dbReference>
<dbReference type="PANTHER" id="PTHR32227">
    <property type="entry name" value="GLUCAN ENDO-1,3-BETA-GLUCOSIDASE BG1-RELATED-RELATED"/>
    <property type="match status" value="1"/>
</dbReference>
<comment type="subcellular location">
    <subcellularLocation>
        <location evidence="2">Cell membrane</location>
        <topology evidence="2">Lipid-anchor</topology>
        <topology evidence="2">GPI-anchor</topology>
    </subcellularLocation>
</comment>
<sequence length="855" mass="93928">EQDKDPFVGFNIGTDVSNMLSPTELVKFLQTQKVNHVRLYDADPELLKAFAKTKIRVIISVPNNQLLAIGSSNSTAASWIGRNVVAYYPETLITSISVGDEVLTTVPSSAPLLLPAIESLYNALVASNLHTQIKVSTPHAASIMLDTFPPSQAYFNQTWHSIMVPLLQFLSKTGSPLMMNLYPYYVYMQNKGVVPLDNCLFEPLTPSKEMVDPNTLLHYTNVLDAMVDAAYVSMKNLNVSDVVVLVTESGWPSEGDSKEPYATIDNADTYNSNLIKHIFDRTGTPMHPEMTPSVYIYELFNEDLRSPPVSEASWGLFYGNSTPVYLLHVSGSGTFLANDTTNQTYCIAMDGVDAKTLQAALDWACGPGRSNCSEIQPGESCYQPNNVKGHASFAFNSYYQKEGRASGSCDFKGVAMITTTDPSHGSCIFPGRILTTLAMSSSSPSSSWSCNKCTFLNSPSQKLNCVICLTPASIPSPSPSLSVSTNDEAKWACKACTFLNTYKNSICDVCGTRSPTSSLLGFDELTDSGLDSNNPDSSVGSVFFPLRRCNNKRKAMDDDVVEIGSGSVVPGGDLGVASDSGTSLSCLKILTYNVWFREDLELKPRMRAIGHLIQLHSPHLICFQEVTPEIYNIFRKSNWWKEYSCSVSVDVADSRGYYCMLLSKLGVKSFSSKSFGNSMMGRGLSIAEVEVPGRKPLVFATSHLESPCPGPPKWDQMFSRERVEQANEAIEILSANTNVVFGGDMNWDDKLDGKFPLADKWVDVWEVLKPGDLGFTYDTKANPMLSGNRALQKRLDRIFCRLDDYKLGGIEMVGKEAIPGLSYVKEKKVRGDIKELELPVLPSDHFGLLVTLSPK</sequence>
<dbReference type="PROSITE" id="PS01358">
    <property type="entry name" value="ZF_RANBP2_1"/>
    <property type="match status" value="1"/>
</dbReference>
<evidence type="ECO:0000256" key="1">
    <source>
        <dbReference type="ARBA" id="ARBA00000382"/>
    </source>
</evidence>
<dbReference type="GO" id="GO:0042973">
    <property type="term" value="F:glucan endo-1,3-beta-D-glucosidase activity"/>
    <property type="evidence" value="ECO:0007669"/>
    <property type="project" value="UniProtKB-EC"/>
</dbReference>
<keyword evidence="11" id="KW-0611">Plant defense</keyword>
<keyword evidence="15" id="KW-0325">Glycoprotein</keyword>
<dbReference type="InterPro" id="IPR005135">
    <property type="entry name" value="Endo/exonuclease/phosphatase"/>
</dbReference>
<keyword evidence="13" id="KW-0472">Membrane</keyword>
<dbReference type="Gene3D" id="2.30.30.380">
    <property type="entry name" value="Zn-finger domain of Sec23/24"/>
    <property type="match status" value="1"/>
</dbReference>
<evidence type="ECO:0000313" key="23">
    <source>
        <dbReference type="Proteomes" id="UP000029121"/>
    </source>
</evidence>
<comment type="catalytic activity">
    <reaction evidence="1">
        <text>Hydrolysis of (1-&gt;3)-beta-D-glucosidic linkages in (1-&gt;3)-beta-D-glucans.</text>
        <dbReference type="EC" id="3.2.1.39"/>
    </reaction>
</comment>
<dbReference type="STRING" id="81985.R0GUA4"/>
<dbReference type="Gene3D" id="3.20.20.80">
    <property type="entry name" value="Glycosidases"/>
    <property type="match status" value="1"/>
</dbReference>
<organism evidence="22 23">
    <name type="scientific">Capsella rubella</name>
    <dbReference type="NCBI Taxonomy" id="81985"/>
    <lineage>
        <taxon>Eukaryota</taxon>
        <taxon>Viridiplantae</taxon>
        <taxon>Streptophyta</taxon>
        <taxon>Embryophyta</taxon>
        <taxon>Tracheophyta</taxon>
        <taxon>Spermatophyta</taxon>
        <taxon>Magnoliopsida</taxon>
        <taxon>eudicotyledons</taxon>
        <taxon>Gunneridae</taxon>
        <taxon>Pentapetalae</taxon>
        <taxon>rosids</taxon>
        <taxon>malvids</taxon>
        <taxon>Brassicales</taxon>
        <taxon>Brassicaceae</taxon>
        <taxon>Camelineae</taxon>
        <taxon>Capsella</taxon>
    </lineage>
</organism>
<keyword evidence="16" id="KW-0449">Lipoprotein</keyword>
<evidence type="ECO:0000256" key="14">
    <source>
        <dbReference type="ARBA" id="ARBA00023157"/>
    </source>
</evidence>
<feature type="domain" description="RanBP2-type" evidence="21">
    <location>
        <begin position="487"/>
        <end position="516"/>
    </location>
</feature>
<dbReference type="GO" id="GO:0006952">
    <property type="term" value="P:defense response"/>
    <property type="evidence" value="ECO:0007669"/>
    <property type="project" value="UniProtKB-KW"/>
</dbReference>
<dbReference type="eggNOG" id="KOG4198">
    <property type="taxonomic scope" value="Eukaryota"/>
</dbReference>
<keyword evidence="8" id="KW-0732">Signal</keyword>
<dbReference type="SUPFAM" id="SSF90209">
    <property type="entry name" value="Ran binding protein zinc finger-like"/>
    <property type="match status" value="1"/>
</dbReference>
<keyword evidence="6" id="KW-0336">GPI-anchor</keyword>
<name>R0GUA4_9BRAS</name>
<keyword evidence="14" id="KW-1015">Disulfide bond</keyword>
<dbReference type="InterPro" id="IPR001876">
    <property type="entry name" value="Znf_RanBP2"/>
</dbReference>
<dbReference type="PROSITE" id="PS00587">
    <property type="entry name" value="GLYCOSYL_HYDROL_F17"/>
    <property type="match status" value="1"/>
</dbReference>
<dbReference type="EMBL" id="KB870805">
    <property type="protein sequence ID" value="EOA39386.1"/>
    <property type="molecule type" value="Genomic_DNA"/>
</dbReference>
<evidence type="ECO:0000256" key="2">
    <source>
        <dbReference type="ARBA" id="ARBA00004609"/>
    </source>
</evidence>
<dbReference type="Gene3D" id="3.60.10.10">
    <property type="entry name" value="Endonuclease/exonuclease/phosphatase"/>
    <property type="match status" value="1"/>
</dbReference>
<dbReference type="InterPro" id="IPR036691">
    <property type="entry name" value="Endo/exonu/phosph_ase_sf"/>
</dbReference>
<dbReference type="GO" id="GO:0005886">
    <property type="term" value="C:plasma membrane"/>
    <property type="evidence" value="ECO:0007669"/>
    <property type="project" value="UniProtKB-SubCell"/>
</dbReference>
<dbReference type="SUPFAM" id="SSF51445">
    <property type="entry name" value="(Trans)glycosidases"/>
    <property type="match status" value="1"/>
</dbReference>
<dbReference type="Pfam" id="PF03372">
    <property type="entry name" value="Exo_endo_phos"/>
    <property type="match status" value="1"/>
</dbReference>
<evidence type="ECO:0000256" key="10">
    <source>
        <dbReference type="ARBA" id="ARBA00022801"/>
    </source>
</evidence>
<dbReference type="CDD" id="cd09080">
    <property type="entry name" value="TDP2"/>
    <property type="match status" value="1"/>
</dbReference>
<keyword evidence="23" id="KW-1185">Reference proteome</keyword>
<gene>
    <name evidence="22" type="ORF">CARUB_v10012467mg</name>
</gene>
<keyword evidence="5" id="KW-1003">Cell membrane</keyword>
<proteinExistence type="inferred from homology"/>
<dbReference type="Gene3D" id="1.20.58.1040">
    <property type="match status" value="1"/>
</dbReference>
<evidence type="ECO:0000256" key="7">
    <source>
        <dbReference type="ARBA" id="ARBA00022723"/>
    </source>
</evidence>
<dbReference type="Proteomes" id="UP000029121">
    <property type="component" value="Unassembled WGS sequence"/>
</dbReference>
<dbReference type="GO" id="GO:0009506">
    <property type="term" value="C:plasmodesma"/>
    <property type="evidence" value="ECO:0007669"/>
    <property type="project" value="UniProtKB-ARBA"/>
</dbReference>
<feature type="non-terminal residue" evidence="22">
    <location>
        <position position="1"/>
    </location>
</feature>
<dbReference type="PROSITE" id="PS50199">
    <property type="entry name" value="ZF_RANBP2_2"/>
    <property type="match status" value="1"/>
</dbReference>
<dbReference type="InterPro" id="IPR036443">
    <property type="entry name" value="Znf_RanBP2_sf"/>
</dbReference>
<evidence type="ECO:0000256" key="5">
    <source>
        <dbReference type="ARBA" id="ARBA00022475"/>
    </source>
</evidence>
<evidence type="ECO:0000256" key="12">
    <source>
        <dbReference type="ARBA" id="ARBA00022833"/>
    </source>
</evidence>
<evidence type="ECO:0000256" key="15">
    <source>
        <dbReference type="ARBA" id="ARBA00023180"/>
    </source>
</evidence>
<dbReference type="InterPro" id="IPR012946">
    <property type="entry name" value="X8"/>
</dbReference>
<dbReference type="GO" id="GO:0098552">
    <property type="term" value="C:side of membrane"/>
    <property type="evidence" value="ECO:0007669"/>
    <property type="project" value="UniProtKB-KW"/>
</dbReference>
<dbReference type="EC" id="3.2.1.39" evidence="4"/>
<protein>
    <recommendedName>
        <fullName evidence="4">glucan endo-1,3-beta-D-glucosidase</fullName>
        <ecNumber evidence="4">3.2.1.39</ecNumber>
    </recommendedName>
</protein>
<dbReference type="eggNOG" id="KOG2756">
    <property type="taxonomic scope" value="Eukaryota"/>
</dbReference>
<dbReference type="AlphaFoldDB" id="R0GUA4"/>
<evidence type="ECO:0000256" key="19">
    <source>
        <dbReference type="RuleBase" id="RU004335"/>
    </source>
</evidence>
<dbReference type="Pfam" id="PF00332">
    <property type="entry name" value="Glyco_hydro_17"/>
    <property type="match status" value="1"/>
</dbReference>